<keyword evidence="11 19" id="KW-0521">NADP</keyword>
<dbReference type="HAMAP" id="MF_00037">
    <property type="entry name" value="MurB"/>
    <property type="match status" value="1"/>
</dbReference>
<dbReference type="InterPro" id="IPR003170">
    <property type="entry name" value="MurB"/>
</dbReference>
<dbReference type="InterPro" id="IPR011601">
    <property type="entry name" value="MurB_C"/>
</dbReference>
<comment type="caution">
    <text evidence="21">The sequence shown here is derived from an EMBL/GenBank/DDBJ whole genome shotgun (WGS) entry which is preliminary data.</text>
</comment>
<dbReference type="PROSITE" id="PS51387">
    <property type="entry name" value="FAD_PCMH"/>
    <property type="match status" value="1"/>
</dbReference>
<keyword evidence="15 19" id="KW-0131">Cell cycle</keyword>
<keyword evidence="7 19" id="KW-0963">Cytoplasm</keyword>
<dbReference type="GO" id="GO:0051301">
    <property type="term" value="P:cell division"/>
    <property type="evidence" value="ECO:0007669"/>
    <property type="project" value="UniProtKB-KW"/>
</dbReference>
<dbReference type="EMBL" id="PDJZ01000024">
    <property type="protein sequence ID" value="RXJ82869.1"/>
    <property type="molecule type" value="Genomic_DNA"/>
</dbReference>
<comment type="subcellular location">
    <subcellularLocation>
        <location evidence="3 19">Cytoplasm</location>
    </subcellularLocation>
</comment>
<dbReference type="EC" id="1.3.1.98" evidence="5 19"/>
<dbReference type="InterPro" id="IPR036318">
    <property type="entry name" value="FAD-bd_PCMH-like_sf"/>
</dbReference>
<reference evidence="21 22" key="1">
    <citation type="submission" date="2017-10" db="EMBL/GenBank/DDBJ databases">
        <title>Genomics of the genus Arcobacter.</title>
        <authorList>
            <person name="Perez-Cataluna A."/>
            <person name="Figueras M.J."/>
        </authorList>
    </citation>
    <scope>NUCLEOTIDE SEQUENCE [LARGE SCALE GENOMIC DNA]</scope>
    <source>
        <strain evidence="21 22">F26</strain>
    </source>
</reference>
<keyword evidence="10 19" id="KW-0274">FAD</keyword>
<dbReference type="InterPro" id="IPR016167">
    <property type="entry name" value="FAD-bd_PCMH_sub1"/>
</dbReference>
<dbReference type="RefSeq" id="WP_128987586.1">
    <property type="nucleotide sequence ID" value="NZ_PDJZ01000024.1"/>
</dbReference>
<evidence type="ECO:0000256" key="15">
    <source>
        <dbReference type="ARBA" id="ARBA00023306"/>
    </source>
</evidence>
<comment type="function">
    <text evidence="2 19">Cell wall formation.</text>
</comment>
<dbReference type="Gene3D" id="3.30.465.10">
    <property type="match status" value="1"/>
</dbReference>
<evidence type="ECO:0000256" key="1">
    <source>
        <dbReference type="ARBA" id="ARBA00001974"/>
    </source>
</evidence>
<dbReference type="GO" id="GO:0008360">
    <property type="term" value="P:regulation of cell shape"/>
    <property type="evidence" value="ECO:0007669"/>
    <property type="project" value="UniProtKB-KW"/>
</dbReference>
<evidence type="ECO:0000256" key="18">
    <source>
        <dbReference type="ARBA" id="ARBA00048914"/>
    </source>
</evidence>
<dbReference type="GO" id="GO:0071949">
    <property type="term" value="F:FAD binding"/>
    <property type="evidence" value="ECO:0007669"/>
    <property type="project" value="InterPro"/>
</dbReference>
<feature type="active site" description="Proton donor" evidence="19">
    <location>
        <position position="216"/>
    </location>
</feature>
<evidence type="ECO:0000259" key="20">
    <source>
        <dbReference type="PROSITE" id="PS51387"/>
    </source>
</evidence>
<dbReference type="Pfam" id="PF02873">
    <property type="entry name" value="MurB_C"/>
    <property type="match status" value="1"/>
</dbReference>
<proteinExistence type="inferred from homology"/>
<organism evidence="21 22">
    <name type="scientific">Arcobacter cloacae</name>
    <dbReference type="NCBI Taxonomy" id="1054034"/>
    <lineage>
        <taxon>Bacteria</taxon>
        <taxon>Pseudomonadati</taxon>
        <taxon>Campylobacterota</taxon>
        <taxon>Epsilonproteobacteria</taxon>
        <taxon>Campylobacterales</taxon>
        <taxon>Arcobacteraceae</taxon>
        <taxon>Arcobacter</taxon>
    </lineage>
</organism>
<dbReference type="Gene3D" id="3.30.43.10">
    <property type="entry name" value="Uridine Diphospho-n-acetylenolpyruvylglucosamine Reductase, domain 2"/>
    <property type="match status" value="1"/>
</dbReference>
<keyword evidence="8 19" id="KW-0132">Cell division</keyword>
<evidence type="ECO:0000256" key="12">
    <source>
        <dbReference type="ARBA" id="ARBA00022960"/>
    </source>
</evidence>
<dbReference type="GO" id="GO:0005829">
    <property type="term" value="C:cytosol"/>
    <property type="evidence" value="ECO:0007669"/>
    <property type="project" value="TreeGrafter"/>
</dbReference>
<dbReference type="Pfam" id="PF01565">
    <property type="entry name" value="FAD_binding_4"/>
    <property type="match status" value="1"/>
</dbReference>
<evidence type="ECO:0000256" key="10">
    <source>
        <dbReference type="ARBA" id="ARBA00022827"/>
    </source>
</evidence>
<evidence type="ECO:0000256" key="13">
    <source>
        <dbReference type="ARBA" id="ARBA00022984"/>
    </source>
</evidence>
<evidence type="ECO:0000256" key="19">
    <source>
        <dbReference type="HAMAP-Rule" id="MF_00037"/>
    </source>
</evidence>
<dbReference type="UniPathway" id="UPA00219"/>
<dbReference type="SUPFAM" id="SSF56176">
    <property type="entry name" value="FAD-binding/transporter-associated domain-like"/>
    <property type="match status" value="1"/>
</dbReference>
<evidence type="ECO:0000256" key="17">
    <source>
        <dbReference type="ARBA" id="ARBA00031026"/>
    </source>
</evidence>
<dbReference type="NCBIfam" id="TIGR00179">
    <property type="entry name" value="murB"/>
    <property type="match status" value="1"/>
</dbReference>
<evidence type="ECO:0000256" key="11">
    <source>
        <dbReference type="ARBA" id="ARBA00022857"/>
    </source>
</evidence>
<evidence type="ECO:0000256" key="8">
    <source>
        <dbReference type="ARBA" id="ARBA00022618"/>
    </source>
</evidence>
<dbReference type="InterPro" id="IPR036635">
    <property type="entry name" value="MurB_C_sf"/>
</dbReference>
<evidence type="ECO:0000256" key="16">
    <source>
        <dbReference type="ARBA" id="ARBA00023316"/>
    </source>
</evidence>
<dbReference type="Gene3D" id="3.90.78.10">
    <property type="entry name" value="UDP-N-acetylenolpyruvoylglucosamine reductase, C-terminal domain"/>
    <property type="match status" value="1"/>
</dbReference>
<evidence type="ECO:0000313" key="22">
    <source>
        <dbReference type="Proteomes" id="UP000290870"/>
    </source>
</evidence>
<protein>
    <recommendedName>
        <fullName evidence="6 19">UDP-N-acetylenolpyruvoylglucosamine reductase</fullName>
        <ecNumber evidence="5 19">1.3.1.98</ecNumber>
    </recommendedName>
    <alternativeName>
        <fullName evidence="17 19">UDP-N-acetylmuramate dehydrogenase</fullName>
    </alternativeName>
</protein>
<evidence type="ECO:0000313" key="21">
    <source>
        <dbReference type="EMBL" id="RXJ82869.1"/>
    </source>
</evidence>
<dbReference type="InterPro" id="IPR006094">
    <property type="entry name" value="Oxid_FAD_bind_N"/>
</dbReference>
<dbReference type="PANTHER" id="PTHR21071">
    <property type="entry name" value="UDP-N-ACETYLENOLPYRUVOYLGLUCOSAMINE REDUCTASE"/>
    <property type="match status" value="1"/>
</dbReference>
<dbReference type="OrthoDB" id="9804753at2"/>
<dbReference type="Proteomes" id="UP000290870">
    <property type="component" value="Unassembled WGS sequence"/>
</dbReference>
<dbReference type="GO" id="GO:0008762">
    <property type="term" value="F:UDP-N-acetylmuramate dehydrogenase activity"/>
    <property type="evidence" value="ECO:0007669"/>
    <property type="project" value="UniProtKB-UniRule"/>
</dbReference>
<gene>
    <name evidence="19 21" type="primary">murB</name>
    <name evidence="21" type="ORF">CRU90_12390</name>
</gene>
<dbReference type="PANTHER" id="PTHR21071:SF4">
    <property type="entry name" value="UDP-N-ACETYLENOLPYRUVOYLGLUCOSAMINE REDUCTASE"/>
    <property type="match status" value="1"/>
</dbReference>
<dbReference type="InterPro" id="IPR016169">
    <property type="entry name" value="FAD-bd_PCMH_sub2"/>
</dbReference>
<sequence length="291" mass="33620">MEITEKDLTRKANIRTKSFTKYYCEINSRENIKTSIDFAKKNNLKIQIIGDGTNILFSKETYENFLFLKLKDSFDFFQITNNIVEIGASHSLMKAGKILAKNGYSDFVYMSLIPGSVGGAIRQNAGTTKEGEIKDSFISCKVYDLKENLEKVFTKEEMNFNYRNSKIQNEKNRYLVLSAKFELKNKTQNIEELENFIKDKKQNKSKKEPKGYSFGSTFKSHLQENPAWWYIDQVGLKKFIIGGAKFSEIHANWIINFNNASANNIIELINTAKRKVSEKFNINLIEEVEII</sequence>
<dbReference type="AlphaFoldDB" id="A0A4Q0Z9T6"/>
<dbReference type="GO" id="GO:0009252">
    <property type="term" value="P:peptidoglycan biosynthetic process"/>
    <property type="evidence" value="ECO:0007669"/>
    <property type="project" value="UniProtKB-UniRule"/>
</dbReference>
<comment type="cofactor">
    <cofactor evidence="1 19">
        <name>FAD</name>
        <dbReference type="ChEBI" id="CHEBI:57692"/>
    </cofactor>
</comment>
<dbReference type="GO" id="GO:0071555">
    <property type="term" value="P:cell wall organization"/>
    <property type="evidence" value="ECO:0007669"/>
    <property type="project" value="UniProtKB-KW"/>
</dbReference>
<dbReference type="SUPFAM" id="SSF56194">
    <property type="entry name" value="Uridine diphospho-N-Acetylenolpyruvylglucosamine reductase, MurB, C-terminal domain"/>
    <property type="match status" value="1"/>
</dbReference>
<comment type="pathway">
    <text evidence="4 19">Cell wall biogenesis; peptidoglycan biosynthesis.</text>
</comment>
<comment type="similarity">
    <text evidence="19">Belongs to the MurB family.</text>
</comment>
<evidence type="ECO:0000256" key="2">
    <source>
        <dbReference type="ARBA" id="ARBA00003921"/>
    </source>
</evidence>
<keyword evidence="13 19" id="KW-0573">Peptidoglycan synthesis</keyword>
<evidence type="ECO:0000256" key="7">
    <source>
        <dbReference type="ARBA" id="ARBA00022490"/>
    </source>
</evidence>
<evidence type="ECO:0000256" key="9">
    <source>
        <dbReference type="ARBA" id="ARBA00022630"/>
    </source>
</evidence>
<evidence type="ECO:0000256" key="6">
    <source>
        <dbReference type="ARBA" id="ARBA00015188"/>
    </source>
</evidence>
<evidence type="ECO:0000256" key="5">
    <source>
        <dbReference type="ARBA" id="ARBA00012518"/>
    </source>
</evidence>
<feature type="active site" evidence="19">
    <location>
        <position position="287"/>
    </location>
</feature>
<keyword evidence="14 19" id="KW-0560">Oxidoreductase</keyword>
<keyword evidence="9 19" id="KW-0285">Flavoprotein</keyword>
<name>A0A4Q0Z9T6_9BACT</name>
<keyword evidence="12 19" id="KW-0133">Cell shape</keyword>
<dbReference type="InterPro" id="IPR016166">
    <property type="entry name" value="FAD-bd_PCMH"/>
</dbReference>
<feature type="active site" evidence="19">
    <location>
        <position position="163"/>
    </location>
</feature>
<feature type="domain" description="FAD-binding PCMH-type" evidence="20">
    <location>
        <begin position="16"/>
        <end position="186"/>
    </location>
</feature>
<evidence type="ECO:0000256" key="4">
    <source>
        <dbReference type="ARBA" id="ARBA00004752"/>
    </source>
</evidence>
<evidence type="ECO:0000256" key="3">
    <source>
        <dbReference type="ARBA" id="ARBA00004496"/>
    </source>
</evidence>
<evidence type="ECO:0000256" key="14">
    <source>
        <dbReference type="ARBA" id="ARBA00023002"/>
    </source>
</evidence>
<comment type="catalytic activity">
    <reaction evidence="18 19">
        <text>UDP-N-acetyl-alpha-D-muramate + NADP(+) = UDP-N-acetyl-3-O-(1-carboxyvinyl)-alpha-D-glucosamine + NADPH + H(+)</text>
        <dbReference type="Rhea" id="RHEA:12248"/>
        <dbReference type="ChEBI" id="CHEBI:15378"/>
        <dbReference type="ChEBI" id="CHEBI:57783"/>
        <dbReference type="ChEBI" id="CHEBI:58349"/>
        <dbReference type="ChEBI" id="CHEBI:68483"/>
        <dbReference type="ChEBI" id="CHEBI:70757"/>
        <dbReference type="EC" id="1.3.1.98"/>
    </reaction>
</comment>
<keyword evidence="16 19" id="KW-0961">Cell wall biogenesis/degradation</keyword>
<accession>A0A4Q0Z9T6</accession>